<dbReference type="SMART" id="SM00267">
    <property type="entry name" value="GGDEF"/>
    <property type="match status" value="1"/>
</dbReference>
<evidence type="ECO:0000259" key="5">
    <source>
        <dbReference type="PROSITE" id="PS50887"/>
    </source>
</evidence>
<accession>I3CFM7</accession>
<dbReference type="InterPro" id="IPR001789">
    <property type="entry name" value="Sig_transdc_resp-reg_receiver"/>
</dbReference>
<dbReference type="Gene3D" id="3.40.50.2300">
    <property type="match status" value="2"/>
</dbReference>
<dbReference type="PROSITE" id="PS50887">
    <property type="entry name" value="GGDEF"/>
    <property type="match status" value="1"/>
</dbReference>
<comment type="catalytic activity">
    <reaction evidence="2">
        <text>2 GTP = 3',3'-c-di-GMP + 2 diphosphate</text>
        <dbReference type="Rhea" id="RHEA:24898"/>
        <dbReference type="ChEBI" id="CHEBI:33019"/>
        <dbReference type="ChEBI" id="CHEBI:37565"/>
        <dbReference type="ChEBI" id="CHEBI:58805"/>
        <dbReference type="EC" id="2.7.7.65"/>
    </reaction>
</comment>
<dbReference type="NCBIfam" id="TIGR00254">
    <property type="entry name" value="GGDEF"/>
    <property type="match status" value="1"/>
</dbReference>
<dbReference type="EMBL" id="JH600070">
    <property type="protein sequence ID" value="EIJ42420.1"/>
    <property type="molecule type" value="Genomic_DNA"/>
</dbReference>
<dbReference type="InterPro" id="IPR000160">
    <property type="entry name" value="GGDEF_dom"/>
</dbReference>
<reference evidence="6 7" key="1">
    <citation type="submission" date="2011-11" db="EMBL/GenBank/DDBJ databases">
        <title>Improved High-Quality Draft sequence of Beggiatoa alba B18lD.</title>
        <authorList>
            <consortium name="US DOE Joint Genome Institute"/>
            <person name="Lucas S."/>
            <person name="Han J."/>
            <person name="Lapidus A."/>
            <person name="Cheng J.-F."/>
            <person name="Goodwin L."/>
            <person name="Pitluck S."/>
            <person name="Peters L."/>
            <person name="Mikhailova N."/>
            <person name="Held B."/>
            <person name="Detter J.C."/>
            <person name="Han C."/>
            <person name="Tapia R."/>
            <person name="Land M."/>
            <person name="Hauser L."/>
            <person name="Kyrpides N."/>
            <person name="Ivanova N."/>
            <person name="Pagani I."/>
            <person name="Samuel K."/>
            <person name="Teske A."/>
            <person name="Mueller J."/>
            <person name="Woyke T."/>
        </authorList>
    </citation>
    <scope>NUCLEOTIDE SEQUENCE [LARGE SCALE GENOMIC DNA]</scope>
    <source>
        <strain evidence="6 7">B18LD</strain>
    </source>
</reference>
<dbReference type="eggNOG" id="COG3706">
    <property type="taxonomic scope" value="Bacteria"/>
</dbReference>
<dbReference type="InterPro" id="IPR050469">
    <property type="entry name" value="Diguanylate_Cyclase"/>
</dbReference>
<dbReference type="HOGENOM" id="CLU_000445_11_28_6"/>
<dbReference type="InterPro" id="IPR029787">
    <property type="entry name" value="Nucleotide_cyclase"/>
</dbReference>
<dbReference type="Gene3D" id="3.30.70.270">
    <property type="match status" value="1"/>
</dbReference>
<dbReference type="Proteomes" id="UP000005744">
    <property type="component" value="Unassembled WGS sequence"/>
</dbReference>
<dbReference type="GO" id="GO:0000160">
    <property type="term" value="P:phosphorelay signal transduction system"/>
    <property type="evidence" value="ECO:0007669"/>
    <property type="project" value="InterPro"/>
</dbReference>
<dbReference type="SUPFAM" id="SSF55073">
    <property type="entry name" value="Nucleotide cyclase"/>
    <property type="match status" value="1"/>
</dbReference>
<dbReference type="SUPFAM" id="SSF52172">
    <property type="entry name" value="CheY-like"/>
    <property type="match status" value="2"/>
</dbReference>
<dbReference type="PANTHER" id="PTHR45138:SF9">
    <property type="entry name" value="DIGUANYLATE CYCLASE DGCM-RELATED"/>
    <property type="match status" value="1"/>
</dbReference>
<proteinExistence type="predicted"/>
<dbReference type="InterPro" id="IPR043128">
    <property type="entry name" value="Rev_trsase/Diguanyl_cyclase"/>
</dbReference>
<dbReference type="PROSITE" id="PS50110">
    <property type="entry name" value="RESPONSE_REGULATORY"/>
    <property type="match status" value="1"/>
</dbReference>
<dbReference type="GO" id="GO:0052621">
    <property type="term" value="F:diguanylate cyclase activity"/>
    <property type="evidence" value="ECO:0007669"/>
    <property type="project" value="UniProtKB-EC"/>
</dbReference>
<feature type="modified residue" description="4-aspartylphosphate" evidence="3">
    <location>
        <position position="172"/>
    </location>
</feature>
<name>I3CFM7_9GAMM</name>
<feature type="domain" description="GGDEF" evidence="5">
    <location>
        <begin position="407"/>
        <end position="546"/>
    </location>
</feature>
<dbReference type="Pfam" id="PF00990">
    <property type="entry name" value="GGDEF"/>
    <property type="match status" value="1"/>
</dbReference>
<dbReference type="SMART" id="SM00448">
    <property type="entry name" value="REC"/>
    <property type="match status" value="1"/>
</dbReference>
<dbReference type="STRING" id="395493.BegalDRAFT_1539"/>
<gene>
    <name evidence="6" type="ORF">BegalDRAFT_1539</name>
</gene>
<sequence>MSSISEQQSQLQKLYLHSMIEKRTELINGMLLAEQQNWQGDAVAKLEQIVVRLIGAGVYGFADISSLAYTVEQLLKAEVINDKNTLYLSLKRLCDLLTIYAEQHNTNPSSLFDAIVAPLPLKHILYIDNRNSENEAFVKQMEYMGYQITWCATLEELIPLIANLQVDVVLMDVLTTHNLTQVGTVLKTFLLTKTPCFFTSYQDTIETRLTAIAAGATHYLPKPITLANLQTAFEHIISPRFKNPPHILLLEANTTENTASNYHQALRSTQLHLHIVHTATDMINTLIALQPQLLLINLNIGIEQGIHLLTLLKQEDAYLTLPVILLTDDNHLQSYGQHHAVSNEDYLPIPNTPTQTEYVIQFILKRIQHAHRLNALQAYDGLTQLLNTNTFRNRLLSSIANAERSGSPIAVAMIDIDNFKQLNQEYGYWIGNNVLRQIAKMLRQRFRRGDLLGRYKDDCFVIALNDADMLSAQQVLEQLVEEIANSQVKVNNTLIPLTLSAGIAYYPGHLHHEPLINSERDILQATEKAVQEAKRRGRNQVVATSLETIL</sequence>
<dbReference type="PANTHER" id="PTHR45138">
    <property type="entry name" value="REGULATORY COMPONENTS OF SENSORY TRANSDUCTION SYSTEM"/>
    <property type="match status" value="1"/>
</dbReference>
<dbReference type="Pfam" id="PF00072">
    <property type="entry name" value="Response_reg"/>
    <property type="match status" value="1"/>
</dbReference>
<evidence type="ECO:0000313" key="6">
    <source>
        <dbReference type="EMBL" id="EIJ42420.1"/>
    </source>
</evidence>
<keyword evidence="7" id="KW-1185">Reference proteome</keyword>
<evidence type="ECO:0000256" key="1">
    <source>
        <dbReference type="ARBA" id="ARBA00012528"/>
    </source>
</evidence>
<keyword evidence="3" id="KW-0597">Phosphoprotein</keyword>
<protein>
    <recommendedName>
        <fullName evidence="1">diguanylate cyclase</fullName>
        <ecNumber evidence="1">2.7.7.65</ecNumber>
    </recommendedName>
</protein>
<dbReference type="RefSeq" id="WP_002685349.1">
    <property type="nucleotide sequence ID" value="NZ_JH600070.1"/>
</dbReference>
<organism evidence="6 7">
    <name type="scientific">Beggiatoa alba B18LD</name>
    <dbReference type="NCBI Taxonomy" id="395493"/>
    <lineage>
        <taxon>Bacteria</taxon>
        <taxon>Pseudomonadati</taxon>
        <taxon>Pseudomonadota</taxon>
        <taxon>Gammaproteobacteria</taxon>
        <taxon>Thiotrichales</taxon>
        <taxon>Thiotrichaceae</taxon>
        <taxon>Beggiatoa</taxon>
    </lineage>
</organism>
<evidence type="ECO:0000259" key="4">
    <source>
        <dbReference type="PROSITE" id="PS50110"/>
    </source>
</evidence>
<dbReference type="EC" id="2.7.7.65" evidence="1"/>
<dbReference type="InterPro" id="IPR011006">
    <property type="entry name" value="CheY-like_superfamily"/>
</dbReference>
<evidence type="ECO:0000256" key="3">
    <source>
        <dbReference type="PROSITE-ProRule" id="PRU00169"/>
    </source>
</evidence>
<dbReference type="AlphaFoldDB" id="I3CFM7"/>
<dbReference type="CDD" id="cd01949">
    <property type="entry name" value="GGDEF"/>
    <property type="match status" value="1"/>
</dbReference>
<evidence type="ECO:0000256" key="2">
    <source>
        <dbReference type="ARBA" id="ARBA00034247"/>
    </source>
</evidence>
<feature type="domain" description="Response regulatory" evidence="4">
    <location>
        <begin position="123"/>
        <end position="237"/>
    </location>
</feature>
<evidence type="ECO:0000313" key="7">
    <source>
        <dbReference type="Proteomes" id="UP000005744"/>
    </source>
</evidence>